<evidence type="ECO:0000313" key="3">
    <source>
        <dbReference type="Proteomes" id="UP000001055"/>
    </source>
</evidence>
<dbReference type="AlphaFoldDB" id="Q0U323"/>
<dbReference type="EMBL" id="CH445352">
    <property type="protein sequence ID" value="EAT78865.1"/>
    <property type="molecule type" value="Genomic_DNA"/>
</dbReference>
<organism evidence="2 3">
    <name type="scientific">Phaeosphaeria nodorum (strain SN15 / ATCC MYA-4574 / FGSC 10173)</name>
    <name type="common">Glume blotch fungus</name>
    <name type="synonym">Parastagonospora nodorum</name>
    <dbReference type="NCBI Taxonomy" id="321614"/>
    <lineage>
        <taxon>Eukaryota</taxon>
        <taxon>Fungi</taxon>
        <taxon>Dikarya</taxon>
        <taxon>Ascomycota</taxon>
        <taxon>Pezizomycotina</taxon>
        <taxon>Dothideomycetes</taxon>
        <taxon>Pleosporomycetidae</taxon>
        <taxon>Pleosporales</taxon>
        <taxon>Pleosporineae</taxon>
        <taxon>Phaeosphaeriaceae</taxon>
        <taxon>Parastagonospora</taxon>
    </lineage>
</organism>
<dbReference type="InParanoid" id="Q0U323"/>
<proteinExistence type="predicted"/>
<evidence type="ECO:0000313" key="2">
    <source>
        <dbReference type="EMBL" id="EAT78865.1"/>
    </source>
</evidence>
<sequence>MAGPESELLLKTALDHGDDSTSASSCSSFDNESTS</sequence>
<name>Q0U323_PHANO</name>
<feature type="region of interest" description="Disordered" evidence="1">
    <location>
        <begin position="13"/>
        <end position="35"/>
    </location>
</feature>
<reference evidence="3" key="1">
    <citation type="journal article" date="2007" name="Plant Cell">
        <title>Dothideomycete-plant interactions illuminated by genome sequencing and EST analysis of the wheat pathogen Stagonospora nodorum.</title>
        <authorList>
            <person name="Hane J.K."/>
            <person name="Lowe R.G."/>
            <person name="Solomon P.S."/>
            <person name="Tan K.C."/>
            <person name="Schoch C.L."/>
            <person name="Spatafora J.W."/>
            <person name="Crous P.W."/>
            <person name="Kodira C."/>
            <person name="Birren B.W."/>
            <person name="Galagan J.E."/>
            <person name="Torriani S.F."/>
            <person name="McDonald B.A."/>
            <person name="Oliver R.P."/>
        </authorList>
    </citation>
    <scope>NUCLEOTIDE SEQUENCE [LARGE SCALE GENOMIC DNA]</scope>
    <source>
        <strain evidence="3">SN15 / ATCC MYA-4574 / FGSC 10173</strain>
    </source>
</reference>
<dbReference type="RefSeq" id="XP_001804043.1">
    <property type="nucleotide sequence ID" value="XM_001803991.1"/>
</dbReference>
<dbReference type="HOGENOM" id="CLU_3368700_0_0_1"/>
<protein>
    <submittedName>
        <fullName evidence="2">Uncharacterized protein</fullName>
    </submittedName>
</protein>
<evidence type="ECO:0000256" key="1">
    <source>
        <dbReference type="SAM" id="MobiDB-lite"/>
    </source>
</evidence>
<dbReference type="GeneID" id="5980965"/>
<dbReference type="KEGG" id="pno:SNOG_13841"/>
<accession>Q0U323</accession>
<gene>
    <name evidence="2" type="ORF">SNOG_13841</name>
</gene>
<dbReference type="Proteomes" id="UP000001055">
    <property type="component" value="Unassembled WGS sequence"/>
</dbReference>